<dbReference type="InterPro" id="IPR013431">
    <property type="entry name" value="Delta_60_rpt"/>
</dbReference>
<dbReference type="Gene3D" id="2.80.10.50">
    <property type="match status" value="2"/>
</dbReference>
<feature type="chain" id="PRO_5032850769" evidence="2">
    <location>
        <begin position="19"/>
        <end position="461"/>
    </location>
</feature>
<keyword evidence="5" id="KW-1185">Reference proteome</keyword>
<feature type="domain" description="Secretion system C-terminal sorting" evidence="3">
    <location>
        <begin position="397"/>
        <end position="459"/>
    </location>
</feature>
<feature type="signal peptide" evidence="2">
    <location>
        <begin position="1"/>
        <end position="18"/>
    </location>
</feature>
<name>A0A840KEX4_9FLAO</name>
<evidence type="ECO:0000256" key="2">
    <source>
        <dbReference type="SAM" id="SignalP"/>
    </source>
</evidence>
<dbReference type="NCBIfam" id="TIGR04183">
    <property type="entry name" value="Por_Secre_tail"/>
    <property type="match status" value="1"/>
</dbReference>
<evidence type="ECO:0000259" key="3">
    <source>
        <dbReference type="Pfam" id="PF18962"/>
    </source>
</evidence>
<protein>
    <submittedName>
        <fullName evidence="4">Putative delta-60 repeat protein</fullName>
    </submittedName>
</protein>
<keyword evidence="1 2" id="KW-0732">Signal</keyword>
<dbReference type="Proteomes" id="UP000592180">
    <property type="component" value="Unassembled WGS sequence"/>
</dbReference>
<proteinExistence type="predicted"/>
<dbReference type="Pfam" id="PF18962">
    <property type="entry name" value="Por_Secre_tail"/>
    <property type="match status" value="1"/>
</dbReference>
<organism evidence="4 5">
    <name type="scientific">Chryseobacterium defluvii</name>
    <dbReference type="NCBI Taxonomy" id="160396"/>
    <lineage>
        <taxon>Bacteria</taxon>
        <taxon>Pseudomonadati</taxon>
        <taxon>Bacteroidota</taxon>
        <taxon>Flavobacteriia</taxon>
        <taxon>Flavobacteriales</taxon>
        <taxon>Weeksellaceae</taxon>
        <taxon>Chryseobacterium group</taxon>
        <taxon>Chryseobacterium</taxon>
    </lineage>
</organism>
<dbReference type="Pfam" id="PF17164">
    <property type="entry name" value="DUF5122"/>
    <property type="match status" value="2"/>
</dbReference>
<dbReference type="RefSeq" id="WP_184190923.1">
    <property type="nucleotide sequence ID" value="NZ_JACHLE010000005.1"/>
</dbReference>
<sequence length="461" mass="50972">MKKILLSGFILIIQHVCAQITSKDPAFASNGIFSMPGNIAWSRMIQNSDGSIYFTSGETNSTTGLTDSFLSKLTPNGTLDNTFGINGKFQLQYGAYDSQMKRQADGKFFIISFHSDDLNSINYTDITRFLPNGQIDTSFGINGTASISNMWSDLNIRGYGLLLQNNKVIIYGEATTGFTYSHYRIIYRLNENGSIDTSFGNNGFITTQGRFVFLDNQLNTVVLEGTTIEKYNINGQPLTGFGNNGVVTHSIPYGYIGAAYMDSNNNIVYSNLNAEIGRITPNGVQDPTFTFDPASLPFATWILNIIEKNGYYYIGGMNEGSDPRYFISRLTQNGSIDPVFGYFSETDPNLELVGDMIVNDNNIIANGSGHIVKYLLNSGTLSSSEIVKSNTNISFENPVKQNLIYKTREKISKIEVYSGDGKLVKTLKENNSDVSELPMGIYMTKVTFENGKTVSKKLIKN</sequence>
<accession>A0A840KEX4</accession>
<reference evidence="4 5" key="1">
    <citation type="submission" date="2020-08" db="EMBL/GenBank/DDBJ databases">
        <title>Functional genomics of gut bacteria from endangered species of beetles.</title>
        <authorList>
            <person name="Carlos-Shanley C."/>
        </authorList>
    </citation>
    <scope>NUCLEOTIDE SEQUENCE [LARGE SCALE GENOMIC DNA]</scope>
    <source>
        <strain evidence="4 5">S00151</strain>
    </source>
</reference>
<dbReference type="NCBIfam" id="TIGR02608">
    <property type="entry name" value="delta_60_rpt"/>
    <property type="match status" value="3"/>
</dbReference>
<evidence type="ECO:0000256" key="1">
    <source>
        <dbReference type="ARBA" id="ARBA00022729"/>
    </source>
</evidence>
<dbReference type="InterPro" id="IPR026444">
    <property type="entry name" value="Secre_tail"/>
</dbReference>
<evidence type="ECO:0000313" key="4">
    <source>
        <dbReference type="EMBL" id="MBB4807736.1"/>
    </source>
</evidence>
<evidence type="ECO:0000313" key="5">
    <source>
        <dbReference type="Proteomes" id="UP000592180"/>
    </source>
</evidence>
<gene>
    <name evidence="4" type="ORF">HNP38_003052</name>
</gene>
<comment type="caution">
    <text evidence="4">The sequence shown here is derived from an EMBL/GenBank/DDBJ whole genome shotgun (WGS) entry which is preliminary data.</text>
</comment>
<dbReference type="SUPFAM" id="SSF63829">
    <property type="entry name" value="Calcium-dependent phosphotriesterase"/>
    <property type="match status" value="1"/>
</dbReference>
<dbReference type="AlphaFoldDB" id="A0A840KEX4"/>
<dbReference type="EMBL" id="JACHLE010000005">
    <property type="protein sequence ID" value="MBB4807736.1"/>
    <property type="molecule type" value="Genomic_DNA"/>
</dbReference>